<dbReference type="Pfam" id="PF14223">
    <property type="entry name" value="Retrotran_gag_2"/>
    <property type="match status" value="1"/>
</dbReference>
<evidence type="ECO:0000256" key="1">
    <source>
        <dbReference type="SAM" id="MobiDB-lite"/>
    </source>
</evidence>
<dbReference type="PANTHER" id="PTHR47481">
    <property type="match status" value="1"/>
</dbReference>
<feature type="region of interest" description="Disordered" evidence="1">
    <location>
        <begin position="220"/>
        <end position="270"/>
    </location>
</feature>
<sequence>MAPTITKDTPVVQLHAKTHFLIKLISTNFSIWQRQVRSTLIALDLIGYVDGTLHAPQKVLEGAANPCYSIWFRQDQSIIGALLGSCSDQVQPLISTCETACEAWTNLHAAFASSSRSRIVSLKSQLGKNPKGERSMSDYLFDMQSIANELALVQSPVSEEDLVVHVLNQVGDEYDSITSAARVRAEPLSFKELGDILKEHEKKIQLSEATRTLSLATANYTQQQSGGGGSSRFGQHHRDGGRDSGSSANRRGRGQTAGRPARQTAGSGCQFCSIPGHDVRDCRKLARFLRQHGLAPPPVAHSTGVYPATAPLQCHVEPFKVAFHPVNFEVEPVEGVGDGGEVGRGLGFGWASGRGSAAWRGSGSRGVVRLLGEGLVADCLKLRGLRERANGGGYLEPFKDVHHHERLEVLTGHDFVAMLPGFDDPGHDVEDETAFGVCGADGGAARGMADELTDAKLLEDITLVVEHSVLSAIVGDVFALKGEAGDAPKLLHGELNRRALDKQVELVVLMPEVGVEGPDQHRVDLLSRPGDERPKACLMKLRV</sequence>
<dbReference type="Proteomes" id="UP000595140">
    <property type="component" value="Unassembled WGS sequence"/>
</dbReference>
<evidence type="ECO:0000313" key="3">
    <source>
        <dbReference type="Proteomes" id="UP000595140"/>
    </source>
</evidence>
<evidence type="ECO:0000313" key="2">
    <source>
        <dbReference type="EMBL" id="VFQ73286.1"/>
    </source>
</evidence>
<proteinExistence type="predicted"/>
<dbReference type="AlphaFoldDB" id="A0A484LAP1"/>
<evidence type="ECO:0008006" key="4">
    <source>
        <dbReference type="Google" id="ProtNLM"/>
    </source>
</evidence>
<protein>
    <recommendedName>
        <fullName evidence="4">Retrotransposon Copia-like N-terminal domain-containing protein</fullName>
    </recommendedName>
</protein>
<dbReference type="EMBL" id="OOIL02001171">
    <property type="protein sequence ID" value="VFQ73286.1"/>
    <property type="molecule type" value="Genomic_DNA"/>
</dbReference>
<dbReference type="PANTHER" id="PTHR47481:SF43">
    <property type="entry name" value="RETROTRANSPOSON COPIA-LIKE N-TERMINAL DOMAIN-CONTAINING PROTEIN"/>
    <property type="match status" value="1"/>
</dbReference>
<accession>A0A484LAP1</accession>
<name>A0A484LAP1_9ASTE</name>
<dbReference type="OrthoDB" id="1912561at2759"/>
<organism evidence="2 3">
    <name type="scientific">Cuscuta campestris</name>
    <dbReference type="NCBI Taxonomy" id="132261"/>
    <lineage>
        <taxon>Eukaryota</taxon>
        <taxon>Viridiplantae</taxon>
        <taxon>Streptophyta</taxon>
        <taxon>Embryophyta</taxon>
        <taxon>Tracheophyta</taxon>
        <taxon>Spermatophyta</taxon>
        <taxon>Magnoliopsida</taxon>
        <taxon>eudicotyledons</taxon>
        <taxon>Gunneridae</taxon>
        <taxon>Pentapetalae</taxon>
        <taxon>asterids</taxon>
        <taxon>lamiids</taxon>
        <taxon>Solanales</taxon>
        <taxon>Convolvulaceae</taxon>
        <taxon>Cuscuteae</taxon>
        <taxon>Cuscuta</taxon>
        <taxon>Cuscuta subgen. Grammica</taxon>
        <taxon>Cuscuta sect. Cleistogrammica</taxon>
    </lineage>
</organism>
<keyword evidence="3" id="KW-1185">Reference proteome</keyword>
<reference evidence="2 3" key="1">
    <citation type="submission" date="2018-04" db="EMBL/GenBank/DDBJ databases">
        <authorList>
            <person name="Vogel A."/>
        </authorList>
    </citation>
    <scope>NUCLEOTIDE SEQUENCE [LARGE SCALE GENOMIC DNA]</scope>
</reference>
<gene>
    <name evidence="2" type="ORF">CCAM_LOCUS15062</name>
</gene>